<protein>
    <submittedName>
        <fullName evidence="1">Uncharacterized protein</fullName>
    </submittedName>
</protein>
<sequence>MSDINLLDYKDSSVNHTKAEQRTRIHYAVADADSLIGTTSDTAHVLLIEFAKLTKAIAAAATLDEVKSAAQQSATMFAPLLDKQATNQLTFPYQHKGVDNVLGEIEARAQGVADIIKA</sequence>
<name>A0ABT7EHY4_9GAMM</name>
<gene>
    <name evidence="1" type="ORF">QNM18_06155</name>
</gene>
<evidence type="ECO:0000313" key="1">
    <source>
        <dbReference type="EMBL" id="MDK2594652.1"/>
    </source>
</evidence>
<reference evidence="1 2" key="1">
    <citation type="submission" date="2023-05" db="EMBL/GenBank/DDBJ databases">
        <title>Pseudoalteromonas ardens sp. nov., Pseudoalteromonas obscura sp. nov., and Pseudoalteromonas umbrosa sp. nov., isolated from the coral Montipora capitata.</title>
        <authorList>
            <person name="Thomas E.M."/>
            <person name="Smith E.M."/>
            <person name="Papke E."/>
            <person name="Shlafstein M.D."/>
            <person name="Oline D.K."/>
            <person name="Videau P."/>
            <person name="Saw J.H."/>
            <person name="Strangman W.K."/>
            <person name="Ushijima B."/>
        </authorList>
    </citation>
    <scope>NUCLEOTIDE SEQUENCE [LARGE SCALE GENOMIC DNA]</scope>
    <source>
        <strain evidence="1 2">P94</strain>
    </source>
</reference>
<dbReference type="RefSeq" id="WP_211009772.1">
    <property type="nucleotide sequence ID" value="NZ_JASJUT010000002.1"/>
</dbReference>
<evidence type="ECO:0000313" key="2">
    <source>
        <dbReference type="Proteomes" id="UP001231915"/>
    </source>
</evidence>
<accession>A0ABT7EHY4</accession>
<organism evidence="1 2">
    <name type="scientific">Pseudoalteromonas obscura</name>
    <dbReference type="NCBI Taxonomy" id="3048491"/>
    <lineage>
        <taxon>Bacteria</taxon>
        <taxon>Pseudomonadati</taxon>
        <taxon>Pseudomonadota</taxon>
        <taxon>Gammaproteobacteria</taxon>
        <taxon>Alteromonadales</taxon>
        <taxon>Pseudoalteromonadaceae</taxon>
        <taxon>Pseudoalteromonas</taxon>
    </lineage>
</organism>
<dbReference type="Proteomes" id="UP001231915">
    <property type="component" value="Unassembled WGS sequence"/>
</dbReference>
<comment type="caution">
    <text evidence="1">The sequence shown here is derived from an EMBL/GenBank/DDBJ whole genome shotgun (WGS) entry which is preliminary data.</text>
</comment>
<keyword evidence="2" id="KW-1185">Reference proteome</keyword>
<dbReference type="EMBL" id="JASJUT010000002">
    <property type="protein sequence ID" value="MDK2594652.1"/>
    <property type="molecule type" value="Genomic_DNA"/>
</dbReference>
<proteinExistence type="predicted"/>